<evidence type="ECO:0000256" key="3">
    <source>
        <dbReference type="SAM" id="Phobius"/>
    </source>
</evidence>
<evidence type="ECO:0000313" key="6">
    <source>
        <dbReference type="Proteomes" id="UP000308760"/>
    </source>
</evidence>
<dbReference type="InterPro" id="IPR008397">
    <property type="entry name" value="Alginate_lyase_dom"/>
</dbReference>
<organism evidence="5 6">
    <name type="scientific">Glycomyces buryatensis</name>
    <dbReference type="NCBI Taxonomy" id="2570927"/>
    <lineage>
        <taxon>Bacteria</taxon>
        <taxon>Bacillati</taxon>
        <taxon>Actinomycetota</taxon>
        <taxon>Actinomycetes</taxon>
        <taxon>Glycomycetales</taxon>
        <taxon>Glycomycetaceae</taxon>
        <taxon>Glycomyces</taxon>
    </lineage>
</organism>
<keyword evidence="3" id="KW-0472">Membrane</keyword>
<dbReference type="GO" id="GO:0042597">
    <property type="term" value="C:periplasmic space"/>
    <property type="evidence" value="ECO:0007669"/>
    <property type="project" value="InterPro"/>
</dbReference>
<dbReference type="EMBL" id="STGY01000024">
    <property type="protein sequence ID" value="THV42483.1"/>
    <property type="molecule type" value="Genomic_DNA"/>
</dbReference>
<dbReference type="Proteomes" id="UP000308760">
    <property type="component" value="Unassembled WGS sequence"/>
</dbReference>
<dbReference type="InterPro" id="IPR006311">
    <property type="entry name" value="TAT_signal"/>
</dbReference>
<keyword evidence="3" id="KW-0812">Transmembrane</keyword>
<evidence type="ECO:0000256" key="2">
    <source>
        <dbReference type="ARBA" id="ARBA00023239"/>
    </source>
</evidence>
<name>A0A4S8QD72_9ACTN</name>
<dbReference type="SUPFAM" id="SSF48230">
    <property type="entry name" value="Chondroitin AC/alginate lyase"/>
    <property type="match status" value="1"/>
</dbReference>
<reference evidence="5 6" key="2">
    <citation type="submission" date="2019-05" db="EMBL/GenBank/DDBJ databases">
        <title>Glycomyces buryatensis sp. nov.</title>
        <authorList>
            <person name="Nikitina E."/>
        </authorList>
    </citation>
    <scope>NUCLEOTIDE SEQUENCE [LARGE SCALE GENOMIC DNA]</scope>
    <source>
        <strain evidence="5 6">18</strain>
    </source>
</reference>
<keyword evidence="1" id="KW-0732">Signal</keyword>
<feature type="domain" description="Alginate lyase" evidence="4">
    <location>
        <begin position="102"/>
        <end position="319"/>
    </location>
</feature>
<keyword evidence="2" id="KW-0456">Lyase</keyword>
<evidence type="ECO:0000256" key="1">
    <source>
        <dbReference type="ARBA" id="ARBA00022729"/>
    </source>
</evidence>
<comment type="caution">
    <text evidence="5">The sequence shown here is derived from an EMBL/GenBank/DDBJ whole genome shotgun (WGS) entry which is preliminary data.</text>
</comment>
<dbReference type="InterPro" id="IPR008929">
    <property type="entry name" value="Chondroitin_lyas"/>
</dbReference>
<keyword evidence="6" id="KW-1185">Reference proteome</keyword>
<evidence type="ECO:0000259" key="4">
    <source>
        <dbReference type="Pfam" id="PF05426"/>
    </source>
</evidence>
<reference evidence="6" key="1">
    <citation type="submission" date="2019-04" db="EMBL/GenBank/DDBJ databases">
        <title>Nocardioides xinjiangensis sp. nov.</title>
        <authorList>
            <person name="Liu S."/>
        </authorList>
    </citation>
    <scope>NUCLEOTIDE SEQUENCE [LARGE SCALE GENOMIC DNA]</scope>
    <source>
        <strain evidence="6">18</strain>
    </source>
</reference>
<dbReference type="PROSITE" id="PS51318">
    <property type="entry name" value="TAT"/>
    <property type="match status" value="1"/>
</dbReference>
<feature type="transmembrane region" description="Helical" evidence="3">
    <location>
        <begin position="20"/>
        <end position="41"/>
    </location>
</feature>
<evidence type="ECO:0000313" key="5">
    <source>
        <dbReference type="EMBL" id="THV42483.1"/>
    </source>
</evidence>
<dbReference type="AlphaFoldDB" id="A0A4S8QD72"/>
<proteinExistence type="predicted"/>
<dbReference type="GO" id="GO:0016829">
    <property type="term" value="F:lyase activity"/>
    <property type="evidence" value="ECO:0007669"/>
    <property type="project" value="UniProtKB-KW"/>
</dbReference>
<sequence>MLSEQPNRPRSRAVFNRRNLLRGAIVAGGLAAAGAGGFGIAQAQTFNHPGMLLRQDGFDRMRSNVQANREPWISGWNRLTANSHSSSSWTPRPVEEIVRGNIDKPENYGLLMNDMHAAYQNGLRWKVSGDTAHRDKAVEILNAWSGTLKVITGWTETSLAAGIYGYQAANAAEIVRDAPGFDVGRFQTMLAEIFYPLNNDFLVRRHGTCDSHYWANWDLCNMAAILAIGIFNEDQAKFDEAIEYFWNGKGNGSIQHVIPHIHGDLAQWQESGRDQAHSIMGVGLMAEFMEMAWNQDVDLYSARDSAFAKAAEYVARYNNGHDVPFTKYVWNSGHDCRYNEHTQISDWARGQGRPVWELLYSHYNGRLGRSMPNVEEMLTQHIRPEGGGGDYGPNSGGFDSLGWGTLSYAR</sequence>
<keyword evidence="3" id="KW-1133">Transmembrane helix</keyword>
<dbReference type="OrthoDB" id="3862295at2"/>
<accession>A0A4S8QD72</accession>
<dbReference type="Gene3D" id="1.50.10.100">
    <property type="entry name" value="Chondroitin AC/alginate lyase"/>
    <property type="match status" value="1"/>
</dbReference>
<gene>
    <name evidence="5" type="ORF">FAB82_06100</name>
</gene>
<protein>
    <submittedName>
        <fullName evidence="5">Cell wall anchor protein</fullName>
    </submittedName>
</protein>
<dbReference type="Pfam" id="PF05426">
    <property type="entry name" value="Alginate_lyase"/>
    <property type="match status" value="1"/>
</dbReference>